<keyword evidence="6" id="KW-0808">Transferase</keyword>
<keyword evidence="2 3" id="KW-0067">ATP-binding</keyword>
<keyword evidence="4" id="KW-0723">Serine/threonine-protein kinase</keyword>
<feature type="binding site" evidence="3">
    <location>
        <position position="55"/>
    </location>
    <ligand>
        <name>ATP</name>
        <dbReference type="ChEBI" id="CHEBI:30616"/>
    </ligand>
</feature>
<organism evidence="6">
    <name type="scientific">Phallusia mammillata</name>
    <dbReference type="NCBI Taxonomy" id="59560"/>
    <lineage>
        <taxon>Eukaryota</taxon>
        <taxon>Metazoa</taxon>
        <taxon>Chordata</taxon>
        <taxon>Tunicata</taxon>
        <taxon>Ascidiacea</taxon>
        <taxon>Phlebobranchia</taxon>
        <taxon>Ascidiidae</taxon>
        <taxon>Phallusia</taxon>
    </lineage>
</organism>
<name>A0A6F9D921_9ASCI</name>
<dbReference type="Gene3D" id="3.30.200.20">
    <property type="entry name" value="Phosphorylase Kinase, domain 1"/>
    <property type="match status" value="1"/>
</dbReference>
<keyword evidence="1 3" id="KW-0547">Nucleotide-binding</keyword>
<comment type="similarity">
    <text evidence="4">Belongs to the protein kinase superfamily.</text>
</comment>
<dbReference type="InterPro" id="IPR000719">
    <property type="entry name" value="Prot_kinase_dom"/>
</dbReference>
<dbReference type="InterPro" id="IPR017441">
    <property type="entry name" value="Protein_kinase_ATP_BS"/>
</dbReference>
<feature type="domain" description="Protein kinase" evidence="5">
    <location>
        <begin position="21"/>
        <end position="274"/>
    </location>
</feature>
<accession>A0A6F9D921</accession>
<dbReference type="EMBL" id="LR783563">
    <property type="protein sequence ID" value="CAB3227513.1"/>
    <property type="molecule type" value="mRNA"/>
</dbReference>
<dbReference type="PANTHER" id="PTHR24347">
    <property type="entry name" value="SERINE/THREONINE-PROTEIN KINASE"/>
    <property type="match status" value="1"/>
</dbReference>
<proteinExistence type="evidence at transcript level"/>
<dbReference type="FunFam" id="1.10.510.10:FF:000255">
    <property type="entry name" value="Calcium/calmodulin-dependent protein kinase type IV"/>
    <property type="match status" value="1"/>
</dbReference>
<dbReference type="SUPFAM" id="SSF56112">
    <property type="entry name" value="Protein kinase-like (PK-like)"/>
    <property type="match status" value="1"/>
</dbReference>
<evidence type="ECO:0000256" key="4">
    <source>
        <dbReference type="RuleBase" id="RU000304"/>
    </source>
</evidence>
<reference evidence="6" key="1">
    <citation type="submission" date="2020-04" db="EMBL/GenBank/DDBJ databases">
        <authorList>
            <person name="Neveu A P."/>
        </authorList>
    </citation>
    <scope>NUCLEOTIDE SEQUENCE</scope>
    <source>
        <tissue evidence="6">Whole embryo</tissue>
    </source>
</reference>
<dbReference type="PROSITE" id="PS00108">
    <property type="entry name" value="PROTEIN_KINASE_ST"/>
    <property type="match status" value="1"/>
</dbReference>
<dbReference type="PROSITE" id="PS00107">
    <property type="entry name" value="PROTEIN_KINASE_ATP"/>
    <property type="match status" value="1"/>
</dbReference>
<dbReference type="Gene3D" id="1.10.510.10">
    <property type="entry name" value="Transferase(Phosphotransferase) domain 1"/>
    <property type="match status" value="1"/>
</dbReference>
<evidence type="ECO:0000256" key="2">
    <source>
        <dbReference type="ARBA" id="ARBA00022840"/>
    </source>
</evidence>
<evidence type="ECO:0000313" key="6">
    <source>
        <dbReference type="EMBL" id="CAB3227513.1"/>
    </source>
</evidence>
<keyword evidence="6" id="KW-0418">Kinase</keyword>
<dbReference type="InterPro" id="IPR011009">
    <property type="entry name" value="Kinase-like_dom_sf"/>
</dbReference>
<dbReference type="Pfam" id="PF00069">
    <property type="entry name" value="Pkinase"/>
    <property type="match status" value="1"/>
</dbReference>
<dbReference type="Gene3D" id="6.10.140.620">
    <property type="match status" value="1"/>
</dbReference>
<dbReference type="PROSITE" id="PS50011">
    <property type="entry name" value="PROTEIN_KINASE_DOM"/>
    <property type="match status" value="1"/>
</dbReference>
<dbReference type="SMART" id="SM00220">
    <property type="entry name" value="S_TKc"/>
    <property type="match status" value="1"/>
</dbReference>
<dbReference type="GO" id="GO:0004674">
    <property type="term" value="F:protein serine/threonine kinase activity"/>
    <property type="evidence" value="ECO:0007669"/>
    <property type="project" value="UniProtKB-KW"/>
</dbReference>
<dbReference type="GO" id="GO:0005524">
    <property type="term" value="F:ATP binding"/>
    <property type="evidence" value="ECO:0007669"/>
    <property type="project" value="UniProtKB-UniRule"/>
</dbReference>
<dbReference type="AlphaFoldDB" id="A0A6F9D921"/>
<sequence>MSKKSTAWFGYSRKGPVEELYEVKEEIGRGGSAIVYLLEQKGTGKLFAKKSVVKKVQKKLAQTEIGILLTLSHPNIIKLKDIYESDTQIHLILEYVNGGELFDRIVEKGFYSERDAANVIQQILEAVAYLHSKNIVHRDLKPENLLYSDDSENAVLKVADFGLSRINDKETMKTICGTPGYVAPEILLGKQYTESIDIWAVGVIAYILLCGFEPFYDERGDQAMFQKILKCDYEFISPYWDGVSANAKDLVKKLLVLDPKKRLTARQALQHPWVRGKATNFVHMDTTVDKLKKFNARRKVKAVFQMVSASTRMGARPSSGSNGSTADESA</sequence>
<gene>
    <name evidence="6" type="primary">Camk4</name>
</gene>
<evidence type="ECO:0000256" key="1">
    <source>
        <dbReference type="ARBA" id="ARBA00022741"/>
    </source>
</evidence>
<evidence type="ECO:0000256" key="3">
    <source>
        <dbReference type="PROSITE-ProRule" id="PRU10141"/>
    </source>
</evidence>
<dbReference type="InterPro" id="IPR008271">
    <property type="entry name" value="Ser/Thr_kinase_AS"/>
</dbReference>
<evidence type="ECO:0000259" key="5">
    <source>
        <dbReference type="PROSITE" id="PS50011"/>
    </source>
</evidence>
<protein>
    <submittedName>
        <fullName evidence="6">Calcium/calmodulin-dependent protein kinase type IV-like</fullName>
    </submittedName>
</protein>